<feature type="domain" description="4Fe-4S ferredoxin-type" evidence="4">
    <location>
        <begin position="43"/>
        <end position="72"/>
    </location>
</feature>
<dbReference type="SUPFAM" id="SSF54862">
    <property type="entry name" value="4Fe-4S ferredoxins"/>
    <property type="match status" value="1"/>
</dbReference>
<dbReference type="STRING" id="1409788.NC99_04650"/>
<keyword evidence="1" id="KW-0479">Metal-binding</keyword>
<evidence type="ECO:0000256" key="2">
    <source>
        <dbReference type="ARBA" id="ARBA00023004"/>
    </source>
</evidence>
<keyword evidence="2" id="KW-0408">Iron</keyword>
<name>A0A0L8VE64_9BACT</name>
<keyword evidence="6" id="KW-1185">Reference proteome</keyword>
<feature type="domain" description="4Fe-4S ferredoxin-type" evidence="4">
    <location>
        <begin position="6"/>
        <end position="35"/>
    </location>
</feature>
<proteinExistence type="predicted"/>
<evidence type="ECO:0000256" key="3">
    <source>
        <dbReference type="ARBA" id="ARBA00023014"/>
    </source>
</evidence>
<dbReference type="PANTHER" id="PTHR43122:SF2">
    <property type="entry name" value="FERREDOXIN SUBUNIT OF PYRUVATE:FLAVODOXIN OXIDOREDUCTASE"/>
    <property type="match status" value="1"/>
</dbReference>
<dbReference type="OrthoDB" id="9804603at2"/>
<dbReference type="EMBL" id="LGIA01000022">
    <property type="protein sequence ID" value="KOH46749.1"/>
    <property type="molecule type" value="Genomic_DNA"/>
</dbReference>
<dbReference type="GO" id="GO:0046872">
    <property type="term" value="F:metal ion binding"/>
    <property type="evidence" value="ECO:0007669"/>
    <property type="project" value="UniProtKB-KW"/>
</dbReference>
<dbReference type="Pfam" id="PF12838">
    <property type="entry name" value="Fer4_7"/>
    <property type="match status" value="1"/>
</dbReference>
<dbReference type="PROSITE" id="PS00198">
    <property type="entry name" value="4FE4S_FER_1"/>
    <property type="match status" value="2"/>
</dbReference>
<dbReference type="InterPro" id="IPR017896">
    <property type="entry name" value="4Fe4S_Fe-S-bd"/>
</dbReference>
<evidence type="ECO:0000313" key="5">
    <source>
        <dbReference type="EMBL" id="KOH46749.1"/>
    </source>
</evidence>
<dbReference type="GO" id="GO:0051536">
    <property type="term" value="F:iron-sulfur cluster binding"/>
    <property type="evidence" value="ECO:0007669"/>
    <property type="project" value="UniProtKB-KW"/>
</dbReference>
<sequence>MAKVVGAVVVDTEECKGCGLCVVACPQQVLGQNKQVNSRGYHYSFMENPEACIGCSNCAVVCPDTCITVYRVKI</sequence>
<dbReference type="PANTHER" id="PTHR43122">
    <property type="entry name" value="FERREDOXIN SUBUNIT OF PYRUVATE:FLAVODOXIN OXIDOREDUCTASE-RELATED"/>
    <property type="match status" value="1"/>
</dbReference>
<dbReference type="PROSITE" id="PS51379">
    <property type="entry name" value="4FE4S_FER_2"/>
    <property type="match status" value="2"/>
</dbReference>
<accession>A0A0L8VE64</accession>
<evidence type="ECO:0000259" key="4">
    <source>
        <dbReference type="PROSITE" id="PS51379"/>
    </source>
</evidence>
<dbReference type="RefSeq" id="WP_082326261.1">
    <property type="nucleotide sequence ID" value="NZ_LGIA01000022.1"/>
</dbReference>
<keyword evidence="3" id="KW-0411">Iron-sulfur</keyword>
<dbReference type="InterPro" id="IPR017900">
    <property type="entry name" value="4Fe4S_Fe_S_CS"/>
</dbReference>
<comment type="caution">
    <text evidence="5">The sequence shown here is derived from an EMBL/GenBank/DDBJ whole genome shotgun (WGS) entry which is preliminary data.</text>
</comment>
<protein>
    <submittedName>
        <fullName evidence="5">Ferredoxin</fullName>
    </submittedName>
</protein>
<evidence type="ECO:0000256" key="1">
    <source>
        <dbReference type="ARBA" id="ARBA00022723"/>
    </source>
</evidence>
<dbReference type="Gene3D" id="3.30.70.3270">
    <property type="match status" value="1"/>
</dbReference>
<dbReference type="Proteomes" id="UP000036958">
    <property type="component" value="Unassembled WGS sequence"/>
</dbReference>
<evidence type="ECO:0000313" key="6">
    <source>
        <dbReference type="Proteomes" id="UP000036958"/>
    </source>
</evidence>
<dbReference type="Gene3D" id="3.30.70.20">
    <property type="match status" value="1"/>
</dbReference>
<gene>
    <name evidence="5" type="ORF">NC99_04650</name>
</gene>
<reference evidence="6" key="1">
    <citation type="submission" date="2015-07" db="EMBL/GenBank/DDBJ databases">
        <title>Genome sequencing of Sunxiuqinia dokdonensis strain SK.</title>
        <authorList>
            <person name="Ahn S."/>
            <person name="Kim B.-C."/>
        </authorList>
    </citation>
    <scope>NUCLEOTIDE SEQUENCE [LARGE SCALE GENOMIC DNA]</scope>
    <source>
        <strain evidence="6">SK</strain>
    </source>
</reference>
<organism evidence="5 6">
    <name type="scientific">Sunxiuqinia dokdonensis</name>
    <dbReference type="NCBI Taxonomy" id="1409788"/>
    <lineage>
        <taxon>Bacteria</taxon>
        <taxon>Pseudomonadati</taxon>
        <taxon>Bacteroidota</taxon>
        <taxon>Bacteroidia</taxon>
        <taxon>Marinilabiliales</taxon>
        <taxon>Prolixibacteraceae</taxon>
        <taxon>Sunxiuqinia</taxon>
    </lineage>
</organism>
<dbReference type="AlphaFoldDB" id="A0A0L8VE64"/>